<sequence length="114" mass="12927">MFTAIGSILGWKKGKEDPVPSPPSVTITGVRIPADGTPAHLLSLTTTTDPEHGTDGFLFHTPDLRQYWNVGDGWHFRDLKRLDLHSHQPQHYHFQPYILHQKEISSSCFEADPR</sequence>
<protein>
    <submittedName>
        <fullName evidence="1">Uncharacterized protein</fullName>
    </submittedName>
</protein>
<organism evidence="1 2">
    <name type="scientific">Talaromyces pinophilus</name>
    <name type="common">Penicillium pinophilum</name>
    <dbReference type="NCBI Taxonomy" id="128442"/>
    <lineage>
        <taxon>Eukaryota</taxon>
        <taxon>Fungi</taxon>
        <taxon>Dikarya</taxon>
        <taxon>Ascomycota</taxon>
        <taxon>Pezizomycotina</taxon>
        <taxon>Eurotiomycetes</taxon>
        <taxon>Eurotiomycetidae</taxon>
        <taxon>Eurotiales</taxon>
        <taxon>Trichocomaceae</taxon>
        <taxon>Talaromyces</taxon>
        <taxon>Talaromyces sect. Talaromyces</taxon>
    </lineage>
</organism>
<reference evidence="2" key="1">
    <citation type="journal article" date="2015" name="Genome Announc.">
        <title>Draft genome sequence of Talaromyces cellulolyticus strain Y-94, a source of lignocellulosic biomass-degrading enzymes.</title>
        <authorList>
            <person name="Fujii T."/>
            <person name="Koike H."/>
            <person name="Sawayama S."/>
            <person name="Yano S."/>
            <person name="Inoue H."/>
        </authorList>
    </citation>
    <scope>NUCLEOTIDE SEQUENCE [LARGE SCALE GENOMIC DNA]</scope>
    <source>
        <strain evidence="2">Y-94</strain>
    </source>
</reference>
<evidence type="ECO:0000313" key="1">
    <source>
        <dbReference type="EMBL" id="GAM38963.1"/>
    </source>
</evidence>
<dbReference type="AlphaFoldDB" id="A0A6V8HCL8"/>
<evidence type="ECO:0000313" key="2">
    <source>
        <dbReference type="Proteomes" id="UP000053095"/>
    </source>
</evidence>
<dbReference type="Proteomes" id="UP000053095">
    <property type="component" value="Unassembled WGS sequence"/>
</dbReference>
<proteinExistence type="predicted"/>
<accession>A0A6V8HCL8</accession>
<gene>
    <name evidence="1" type="ORF">TCE0_034f10117</name>
</gene>
<name>A0A6V8HCL8_TALPI</name>
<comment type="caution">
    <text evidence="1">The sequence shown here is derived from an EMBL/GenBank/DDBJ whole genome shotgun (WGS) entry which is preliminary data.</text>
</comment>
<dbReference type="EMBL" id="DF933830">
    <property type="protein sequence ID" value="GAM38963.1"/>
    <property type="molecule type" value="Genomic_DNA"/>
</dbReference>
<keyword evidence="2" id="KW-1185">Reference proteome</keyword>